<sequence length="316" mass="33881">MLQEINGKLEKYMPVVAPISVLLGLLLSKSLSLYAFLIPWVFAFMTFSGSLGSSFRDLKGAISRPAQILTALLVLHLMIPGAAFGLGHILFKHDPFTITGLILAVVIPTGITSLIWASNYQGDTALAFSIILIDALFSPLIVPYSLSLFANATVSIDVWGIMKGLLWMIVLPSILGMLLNEATSGRVKVSLGAPLAPFSKLGLAVVMAINSALIAPYLKAVDLKLLLIIAVILVLSSSGYLLGWFSGRILHWPREVKVTLAFCTGMRNISTGAVLAVSFFPAPVAIPVVISMLLQQLLAALCAYLLRYAPEREASS</sequence>
<dbReference type="Gene3D" id="1.20.1530.20">
    <property type="match status" value="1"/>
</dbReference>
<keyword evidence="3 5" id="KW-1133">Transmembrane helix</keyword>
<keyword evidence="2 5" id="KW-0812">Transmembrane</keyword>
<feature type="transmembrane region" description="Helical" evidence="5">
    <location>
        <begin position="158"/>
        <end position="180"/>
    </location>
</feature>
<dbReference type="Proteomes" id="UP000009234">
    <property type="component" value="Chromosome"/>
</dbReference>
<accession>F6DRL1</accession>
<dbReference type="InterPro" id="IPR004710">
    <property type="entry name" value="Bilac:Na_transpt"/>
</dbReference>
<dbReference type="EMBL" id="CP002780">
    <property type="protein sequence ID" value="AEG58765.1"/>
    <property type="molecule type" value="Genomic_DNA"/>
</dbReference>
<dbReference type="PANTHER" id="PTHR10361:SF28">
    <property type="entry name" value="P3 PROTEIN-RELATED"/>
    <property type="match status" value="1"/>
</dbReference>
<dbReference type="InterPro" id="IPR038770">
    <property type="entry name" value="Na+/solute_symporter_sf"/>
</dbReference>
<feature type="transmembrane region" description="Helical" evidence="5">
    <location>
        <begin position="225"/>
        <end position="246"/>
    </location>
</feature>
<evidence type="ECO:0000256" key="1">
    <source>
        <dbReference type="ARBA" id="ARBA00004141"/>
    </source>
</evidence>
<feature type="transmembrane region" description="Helical" evidence="5">
    <location>
        <begin position="258"/>
        <end position="280"/>
    </location>
</feature>
<comment type="subcellular location">
    <subcellularLocation>
        <location evidence="1">Membrane</location>
        <topology evidence="1">Multi-pass membrane protein</topology>
    </subcellularLocation>
</comment>
<evidence type="ECO:0000256" key="3">
    <source>
        <dbReference type="ARBA" id="ARBA00022989"/>
    </source>
</evidence>
<reference evidence="7" key="1">
    <citation type="submission" date="2011-05" db="EMBL/GenBank/DDBJ databases">
        <title>Complete sequence of Desulfotomaculum ruminis DSM 2154.</title>
        <authorList>
            <person name="Lucas S."/>
            <person name="Copeland A."/>
            <person name="Lapidus A."/>
            <person name="Cheng J.-F."/>
            <person name="Goodwin L."/>
            <person name="Pitluck S."/>
            <person name="Lu M."/>
            <person name="Detter J.C."/>
            <person name="Han C."/>
            <person name="Tapia R."/>
            <person name="Land M."/>
            <person name="Hauser L."/>
            <person name="Kyrpides N."/>
            <person name="Ivanova N."/>
            <person name="Mikhailova N."/>
            <person name="Pagani I."/>
            <person name="Stams A.J.M."/>
            <person name="Plugge C.M."/>
            <person name="Muyzer G."/>
            <person name="Kuever J."/>
            <person name="Parshina S.N."/>
            <person name="Ivanova A.E."/>
            <person name="Nazina T.N."/>
            <person name="Brambilla E."/>
            <person name="Spring S."/>
            <person name="Klenk H.-P."/>
            <person name="Woyke T."/>
        </authorList>
    </citation>
    <scope>NUCLEOTIDE SEQUENCE [LARGE SCALE GENOMIC DNA]</scope>
    <source>
        <strain evidence="7">ATCC 23193 / DSM 2154 / NCIB 8452 / DL</strain>
    </source>
</reference>
<dbReference type="Pfam" id="PF01758">
    <property type="entry name" value="SBF"/>
    <property type="match status" value="1"/>
</dbReference>
<evidence type="ECO:0000313" key="6">
    <source>
        <dbReference type="EMBL" id="AEG58765.1"/>
    </source>
</evidence>
<dbReference type="InterPro" id="IPR002657">
    <property type="entry name" value="BilAc:Na_symport/Acr3"/>
</dbReference>
<keyword evidence="7" id="KW-1185">Reference proteome</keyword>
<feature type="transmembrane region" description="Helical" evidence="5">
    <location>
        <begin position="201"/>
        <end position="219"/>
    </location>
</feature>
<organism evidence="6 7">
    <name type="scientific">Desulforamulus ruminis (strain ATCC 23193 / DSM 2154 / NCIMB 8452 / DL)</name>
    <name type="common">Desulfotomaculum ruminis</name>
    <dbReference type="NCBI Taxonomy" id="696281"/>
    <lineage>
        <taxon>Bacteria</taxon>
        <taxon>Bacillati</taxon>
        <taxon>Bacillota</taxon>
        <taxon>Clostridia</taxon>
        <taxon>Eubacteriales</taxon>
        <taxon>Peptococcaceae</taxon>
        <taxon>Desulforamulus</taxon>
    </lineage>
</organism>
<reference evidence="6 7" key="2">
    <citation type="journal article" date="2012" name="Stand. Genomic Sci.">
        <title>Complete genome sequence of the sulfate-reducing firmicute Desulfotomaculum ruminis type strain (DL(T)).</title>
        <authorList>
            <person name="Spring S."/>
            <person name="Visser M."/>
            <person name="Lu M."/>
            <person name="Copeland A."/>
            <person name="Lapidus A."/>
            <person name="Lucas S."/>
            <person name="Cheng J.F."/>
            <person name="Han C."/>
            <person name="Tapia R."/>
            <person name="Goodwin L.A."/>
            <person name="Pitluck S."/>
            <person name="Ivanova N."/>
            <person name="Land M."/>
            <person name="Hauser L."/>
            <person name="Larimer F."/>
            <person name="Rohde M."/>
            <person name="Goker M."/>
            <person name="Detter J.C."/>
            <person name="Kyrpides N.C."/>
            <person name="Woyke T."/>
            <person name="Schaap P.J."/>
            <person name="Plugge C.M."/>
            <person name="Muyzer G."/>
            <person name="Kuever J."/>
            <person name="Pereira I.A."/>
            <person name="Parshina S.N."/>
            <person name="Bernier-Latmani R."/>
            <person name="Stams A.J."/>
            <person name="Klenk H.P."/>
        </authorList>
    </citation>
    <scope>NUCLEOTIDE SEQUENCE [LARGE SCALE GENOMIC DNA]</scope>
    <source>
        <strain evidence="7">ATCC 23193 / DSM 2154 / NCIB 8452 / DL</strain>
    </source>
</reference>
<feature type="transmembrane region" description="Helical" evidence="5">
    <location>
        <begin position="124"/>
        <end position="146"/>
    </location>
</feature>
<feature type="transmembrane region" description="Helical" evidence="5">
    <location>
        <begin position="68"/>
        <end position="90"/>
    </location>
</feature>
<evidence type="ECO:0000256" key="4">
    <source>
        <dbReference type="ARBA" id="ARBA00023136"/>
    </source>
</evidence>
<dbReference type="GO" id="GO:0016020">
    <property type="term" value="C:membrane"/>
    <property type="evidence" value="ECO:0007669"/>
    <property type="project" value="UniProtKB-SubCell"/>
</dbReference>
<evidence type="ECO:0000313" key="7">
    <source>
        <dbReference type="Proteomes" id="UP000009234"/>
    </source>
</evidence>
<protein>
    <submittedName>
        <fullName evidence="6">Bile acid:sodium symporter</fullName>
    </submittedName>
</protein>
<proteinExistence type="predicted"/>
<feature type="transmembrane region" description="Helical" evidence="5">
    <location>
        <begin position="34"/>
        <end position="56"/>
    </location>
</feature>
<feature type="transmembrane region" description="Helical" evidence="5">
    <location>
        <begin position="96"/>
        <end position="117"/>
    </location>
</feature>
<dbReference type="KEGG" id="dru:Desru_0479"/>
<dbReference type="RefSeq" id="WP_013840540.1">
    <property type="nucleotide sequence ID" value="NC_015589.1"/>
</dbReference>
<dbReference type="HOGENOM" id="CLU_071795_0_0_9"/>
<evidence type="ECO:0000256" key="5">
    <source>
        <dbReference type="SAM" id="Phobius"/>
    </source>
</evidence>
<name>F6DRL1_DESRL</name>
<dbReference type="STRING" id="696281.Desru_0479"/>
<dbReference type="eggNOG" id="COG0385">
    <property type="taxonomic scope" value="Bacteria"/>
</dbReference>
<evidence type="ECO:0000256" key="2">
    <source>
        <dbReference type="ARBA" id="ARBA00022692"/>
    </source>
</evidence>
<dbReference type="AlphaFoldDB" id="F6DRL1"/>
<dbReference type="OrthoDB" id="1551454at2"/>
<gene>
    <name evidence="6" type="ordered locus">Desru_0479</name>
</gene>
<dbReference type="PANTHER" id="PTHR10361">
    <property type="entry name" value="SODIUM-BILE ACID COTRANSPORTER"/>
    <property type="match status" value="1"/>
</dbReference>
<keyword evidence="4 5" id="KW-0472">Membrane</keyword>